<feature type="compositionally biased region" description="Low complexity" evidence="5">
    <location>
        <begin position="527"/>
        <end position="553"/>
    </location>
</feature>
<dbReference type="Pfam" id="PF00856">
    <property type="entry name" value="SET"/>
    <property type="match status" value="2"/>
</dbReference>
<dbReference type="KEGG" id="cbr:CBG_13665"/>
<keyword evidence="4" id="KW-0156">Chromatin regulator</keyword>
<feature type="domain" description="Zinc finger PHD-type" evidence="6">
    <location>
        <begin position="678"/>
        <end position="724"/>
    </location>
</feature>
<keyword evidence="9" id="KW-1185">Reference proteome</keyword>
<feature type="compositionally biased region" description="Basic residues" evidence="5">
    <location>
        <begin position="753"/>
        <end position="776"/>
    </location>
</feature>
<accession>A8XIF6</accession>
<evidence type="ECO:0000256" key="1">
    <source>
        <dbReference type="ARBA" id="ARBA00022723"/>
    </source>
</evidence>
<feature type="compositionally biased region" description="Basic and acidic residues" evidence="5">
    <location>
        <begin position="992"/>
        <end position="1003"/>
    </location>
</feature>
<feature type="compositionally biased region" description="Low complexity" evidence="5">
    <location>
        <begin position="289"/>
        <end position="300"/>
    </location>
</feature>
<dbReference type="WormBase" id="CBG13665">
    <property type="protein sequence ID" value="CBP40463"/>
    <property type="gene ID" value="WBGene00034400"/>
</dbReference>
<dbReference type="InterPro" id="IPR046341">
    <property type="entry name" value="SET_dom_sf"/>
</dbReference>
<evidence type="ECO:0000313" key="10">
    <source>
        <dbReference type="WormBase" id="CBG13665"/>
    </source>
</evidence>
<dbReference type="GO" id="GO:0006325">
    <property type="term" value="P:chromatin organization"/>
    <property type="evidence" value="ECO:0007669"/>
    <property type="project" value="UniProtKB-KW"/>
</dbReference>
<dbReference type="Gene3D" id="2.170.270.10">
    <property type="entry name" value="SET domain"/>
    <property type="match status" value="2"/>
</dbReference>
<dbReference type="RefSeq" id="XP_045095226.1">
    <property type="nucleotide sequence ID" value="XM_045244781.1"/>
</dbReference>
<sequence length="1174" mass="129432">MSMIILPNSILVGKEAVPVRAKPKATILEKNVYSKKAYNLIRSLPRNLKAEGQFYQSRALPRAKQYTIPGCQERILIATNSTPPKKIVLELTGFISLDSEGNRGPNFQVRRGIFYYDGLKDAKSAEGYNAGFRDQRLVIDTRRGSTDAQFVRRSCKPNCVIKHVTGEFEPLGLALVATQQINYTDEITIPFDDGWADSEIPLDCVAHLRGDVECPMEIHRDTKNEQRLAREARTQFVRTNSKFFFRAEFEPRPLFLKNQKNSNFPNFQRVKQFYKRRRQEESRGPLQITATSSASTSSGAQFQRPPLKKLPTLLVPPIVKFPANISSDSSGKFKIPAMPPLKNAYQMYQHHHSQMASDSEKRGGASIDKGGGASSRMTGGAENVRSNKIQNLLTSSDSTSSGLSNSTSSTFPKDTVPSRRLPNFNIASILNNSFLNTSTMSSEVPPKPLLNSTSSAPPTSSKIIVQRVNPGAMAANYPRTSRPILRATSSAPGTTSSRITISTSSAGRVNSGNSGISETTLSKVSDSKNSGISNSENSGGSRASGTTTSSGTTVYSRFTIPTTPSVNSENCEMTPPEPYEEENPRKFPFPTYPGMTSSAFYAARDAAMALKKAQKALTSKRSLPPGTVYEPVTGEILPRSAILPSSADTDSFSESNSNTEDDDRSTSSESSDEFWEMRCHCGLTHEDGDTIECSSCKTWQHMACMGLAAKTMTKSETYLCEVCDPRNLPLSRADAARKQREILKKFERDGGGTRKRKKKDKNRKHRHHRHPKRGRPSKSPPTTTSSDSPKLASHGYSDAAGVLLESIPTTPGAKQLLEPSKRPRRAKTFHNMFGILATENIRVNQVVLVIHGWVTIPEEVKRKPGGVPGIFLYCDLEHKGSDSETSGSARKLCVCTRKRSPATHIRRSCNPNCSLSHALDDQKNFGLIVIATHEIPRGAEITLPFDSDWRESVKPLRCVEHYESTQKCPLKKERKAFKAQQKRISYQLGEGSDAKKPKMERSEPTNYKELFPELQISTSTSSTPTSSTAPLSMERVFIPPAKENPPKPPVVLAGQGIMTTARLVRPETQLSHFPRPPLYIGPQQQQPVVFIDPSQIPTSEDVVVVDNGDPRVWNSASIMNGISAAFGVPTTSSEFYGNSEEATSSETDTSTINTTIIDLQQQLPRHHHQNPKNQ</sequence>
<dbReference type="STRING" id="6238.A8XIF6"/>
<dbReference type="OMA" id="PIECATH"/>
<feature type="compositionally biased region" description="Low complexity" evidence="5">
    <location>
        <begin position="392"/>
        <end position="410"/>
    </location>
</feature>
<feature type="compositionally biased region" description="Polar residues" evidence="5">
    <location>
        <begin position="450"/>
        <end position="460"/>
    </location>
</feature>
<dbReference type="PANTHER" id="PTHR46462">
    <property type="entry name" value="UPSET, ISOFORM A"/>
    <property type="match status" value="1"/>
</dbReference>
<proteinExistence type="predicted"/>
<feature type="region of interest" description="Disordered" evidence="5">
    <location>
        <begin position="274"/>
        <end position="305"/>
    </location>
</feature>
<feature type="region of interest" description="Disordered" evidence="5">
    <location>
        <begin position="639"/>
        <end position="670"/>
    </location>
</feature>
<dbReference type="Proteomes" id="UP000008549">
    <property type="component" value="Unassembled WGS sequence"/>
</dbReference>
<dbReference type="GO" id="GO:0008270">
    <property type="term" value="F:zinc ion binding"/>
    <property type="evidence" value="ECO:0007669"/>
    <property type="project" value="UniProtKB-KW"/>
</dbReference>
<evidence type="ECO:0000256" key="5">
    <source>
        <dbReference type="SAM" id="MobiDB-lite"/>
    </source>
</evidence>
<reference evidence="8 9" key="2">
    <citation type="journal article" date="2011" name="PLoS Genet.">
        <title>Caenorhabditis briggsae recombinant inbred line genotypes reveal inter-strain incompatibility and the evolution of recombination.</title>
        <authorList>
            <person name="Ross J.A."/>
            <person name="Koboldt D.C."/>
            <person name="Staisch J.E."/>
            <person name="Chamberlin H.M."/>
            <person name="Gupta B.P."/>
            <person name="Miller R.D."/>
            <person name="Baird S.E."/>
            <person name="Haag E.S."/>
        </authorList>
    </citation>
    <scope>NUCLEOTIDE SEQUENCE [LARGE SCALE GENOMIC DNA]</scope>
    <source>
        <strain evidence="8 9">AF16</strain>
    </source>
</reference>
<feature type="compositionally biased region" description="Low complexity" evidence="5">
    <location>
        <begin position="780"/>
        <end position="790"/>
    </location>
</feature>
<organism evidence="8 9">
    <name type="scientific">Caenorhabditis briggsae</name>
    <dbReference type="NCBI Taxonomy" id="6238"/>
    <lineage>
        <taxon>Eukaryota</taxon>
        <taxon>Metazoa</taxon>
        <taxon>Ecdysozoa</taxon>
        <taxon>Nematoda</taxon>
        <taxon>Chromadorea</taxon>
        <taxon>Rhabditida</taxon>
        <taxon>Rhabditina</taxon>
        <taxon>Rhabditomorpha</taxon>
        <taxon>Rhabditoidea</taxon>
        <taxon>Rhabditidae</taxon>
        <taxon>Peloderinae</taxon>
        <taxon>Caenorhabditis</taxon>
    </lineage>
</organism>
<dbReference type="InterPro" id="IPR013083">
    <property type="entry name" value="Znf_RING/FYVE/PHD"/>
</dbReference>
<feature type="compositionally biased region" description="Polar residues" evidence="5">
    <location>
        <begin position="554"/>
        <end position="571"/>
    </location>
</feature>
<dbReference type="CTD" id="8574441"/>
<dbReference type="Pfam" id="PF20826">
    <property type="entry name" value="PHD_5"/>
    <property type="match status" value="1"/>
</dbReference>
<dbReference type="CDD" id="cd10529">
    <property type="entry name" value="SET_SETD5-like"/>
    <property type="match status" value="1"/>
</dbReference>
<dbReference type="InterPro" id="IPR001214">
    <property type="entry name" value="SET_dom"/>
</dbReference>
<dbReference type="SMART" id="SM00249">
    <property type="entry name" value="PHD"/>
    <property type="match status" value="1"/>
</dbReference>
<feature type="region of interest" description="Disordered" evidence="5">
    <location>
        <begin position="474"/>
        <end position="586"/>
    </location>
</feature>
<dbReference type="PROSITE" id="PS01359">
    <property type="entry name" value="ZF_PHD_1"/>
    <property type="match status" value="1"/>
</dbReference>
<feature type="compositionally biased region" description="Low complexity" evidence="5">
    <location>
        <begin position="648"/>
        <end position="658"/>
    </location>
</feature>
<feature type="compositionally biased region" description="Polar residues" evidence="5">
    <location>
        <begin position="506"/>
        <end position="524"/>
    </location>
</feature>
<evidence type="ECO:0000313" key="8">
    <source>
        <dbReference type="EMBL" id="CAP32430.2"/>
    </source>
</evidence>
<dbReference type="InterPro" id="IPR019786">
    <property type="entry name" value="Zinc_finger_PHD-type_CS"/>
</dbReference>
<dbReference type="HOGENOM" id="CLU_273770_0_0_1"/>
<keyword evidence="1" id="KW-0479">Metal-binding</keyword>
<keyword evidence="3" id="KW-0862">Zinc</keyword>
<evidence type="ECO:0000313" key="9">
    <source>
        <dbReference type="Proteomes" id="UP000008549"/>
    </source>
</evidence>
<feature type="region of interest" description="Disordered" evidence="5">
    <location>
        <begin position="439"/>
        <end position="460"/>
    </location>
</feature>
<dbReference type="CDD" id="cd15570">
    <property type="entry name" value="PHD_Bye1p_SIZ1_like"/>
    <property type="match status" value="1"/>
</dbReference>
<feature type="domain" description="SET" evidence="7">
    <location>
        <begin position="61"/>
        <end position="198"/>
    </location>
</feature>
<dbReference type="eggNOG" id="KOG1844">
    <property type="taxonomic scope" value="Eukaryota"/>
</dbReference>
<dbReference type="InParanoid" id="A8XIF6"/>
<gene>
    <name evidence="8 10" type="ORF">CBG13665</name>
    <name evidence="8" type="ORF">CBG_13665</name>
</gene>
<reference evidence="8 9" key="1">
    <citation type="journal article" date="2003" name="PLoS Biol.">
        <title>The genome sequence of Caenorhabditis briggsae: a platform for comparative genomics.</title>
        <authorList>
            <person name="Stein L.D."/>
            <person name="Bao Z."/>
            <person name="Blasiar D."/>
            <person name="Blumenthal T."/>
            <person name="Brent M.R."/>
            <person name="Chen N."/>
            <person name="Chinwalla A."/>
            <person name="Clarke L."/>
            <person name="Clee C."/>
            <person name="Coghlan A."/>
            <person name="Coulson A."/>
            <person name="D'Eustachio P."/>
            <person name="Fitch D.H."/>
            <person name="Fulton L.A."/>
            <person name="Fulton R.E."/>
            <person name="Griffiths-Jones S."/>
            <person name="Harris T.W."/>
            <person name="Hillier L.W."/>
            <person name="Kamath R."/>
            <person name="Kuwabara P.E."/>
            <person name="Mardis E.R."/>
            <person name="Marra M.A."/>
            <person name="Miner T.L."/>
            <person name="Minx P."/>
            <person name="Mullikin J.C."/>
            <person name="Plumb R.W."/>
            <person name="Rogers J."/>
            <person name="Schein J.E."/>
            <person name="Sohrmann M."/>
            <person name="Spieth J."/>
            <person name="Stajich J.E."/>
            <person name="Wei C."/>
            <person name="Willey D."/>
            <person name="Wilson R.K."/>
            <person name="Durbin R."/>
            <person name="Waterston R.H."/>
        </authorList>
    </citation>
    <scope>NUCLEOTIDE SEQUENCE [LARGE SCALE GENOMIC DNA]</scope>
    <source>
        <strain evidence="8 9">AF16</strain>
    </source>
</reference>
<feature type="region of interest" description="Disordered" evidence="5">
    <location>
        <begin position="984"/>
        <end position="1007"/>
    </location>
</feature>
<feature type="domain" description="SET" evidence="7">
    <location>
        <begin position="821"/>
        <end position="952"/>
    </location>
</feature>
<dbReference type="SUPFAM" id="SSF82199">
    <property type="entry name" value="SET domain"/>
    <property type="match status" value="2"/>
</dbReference>
<dbReference type="InterPro" id="IPR011011">
    <property type="entry name" value="Znf_FYVE_PHD"/>
</dbReference>
<dbReference type="InterPro" id="IPR001965">
    <property type="entry name" value="Znf_PHD"/>
</dbReference>
<evidence type="ECO:0000256" key="3">
    <source>
        <dbReference type="ARBA" id="ARBA00022833"/>
    </source>
</evidence>
<evidence type="ECO:0000259" key="6">
    <source>
        <dbReference type="SMART" id="SM00249"/>
    </source>
</evidence>
<feature type="region of interest" description="Disordered" evidence="5">
    <location>
        <begin position="349"/>
        <end position="418"/>
    </location>
</feature>
<feature type="region of interest" description="Disordered" evidence="5">
    <location>
        <begin position="744"/>
        <end position="794"/>
    </location>
</feature>
<dbReference type="GeneID" id="8574441"/>
<protein>
    <submittedName>
        <fullName evidence="8">Protein CBG13665</fullName>
    </submittedName>
</protein>
<keyword evidence="2" id="KW-0863">Zinc-finger</keyword>
<dbReference type="PANTHER" id="PTHR46462:SF3">
    <property type="entry name" value="UPSET, ISOFORM A"/>
    <property type="match status" value="1"/>
</dbReference>
<dbReference type="Gene3D" id="3.30.40.10">
    <property type="entry name" value="Zinc/RING finger domain, C3HC4 (zinc finger)"/>
    <property type="match status" value="1"/>
</dbReference>
<evidence type="ECO:0000256" key="4">
    <source>
        <dbReference type="ARBA" id="ARBA00022853"/>
    </source>
</evidence>
<dbReference type="SMART" id="SM00317">
    <property type="entry name" value="SET"/>
    <property type="match status" value="2"/>
</dbReference>
<dbReference type="SUPFAM" id="SSF57903">
    <property type="entry name" value="FYVE/PHD zinc finger"/>
    <property type="match status" value="1"/>
</dbReference>
<evidence type="ECO:0000256" key="2">
    <source>
        <dbReference type="ARBA" id="ARBA00022771"/>
    </source>
</evidence>
<dbReference type="EMBL" id="HE600943">
    <property type="protein sequence ID" value="CAP32430.2"/>
    <property type="molecule type" value="Genomic_DNA"/>
</dbReference>
<name>A8XIF6_CAEBR</name>
<dbReference type="AlphaFoldDB" id="A8XIF6"/>
<feature type="compositionally biased region" description="Low complexity" evidence="5">
    <location>
        <begin position="494"/>
        <end position="505"/>
    </location>
</feature>
<evidence type="ECO:0000259" key="7">
    <source>
        <dbReference type="SMART" id="SM00317"/>
    </source>
</evidence>